<dbReference type="Gene3D" id="3.40.50.1400">
    <property type="match status" value="1"/>
</dbReference>
<keyword evidence="2" id="KW-0456">Lyase</keyword>
<evidence type="ECO:0000256" key="3">
    <source>
        <dbReference type="SAM" id="MobiDB-lite"/>
    </source>
</evidence>
<feature type="region of interest" description="Disordered" evidence="3">
    <location>
        <begin position="27"/>
        <end position="48"/>
    </location>
</feature>
<organism evidence="4 5">
    <name type="scientific">Candidatus Protofrankia californiensis</name>
    <dbReference type="NCBI Taxonomy" id="1839754"/>
    <lineage>
        <taxon>Bacteria</taxon>
        <taxon>Bacillati</taxon>
        <taxon>Actinomycetota</taxon>
        <taxon>Actinomycetes</taxon>
        <taxon>Frankiales</taxon>
        <taxon>Frankiaceae</taxon>
        <taxon>Protofrankia</taxon>
    </lineage>
</organism>
<dbReference type="SUPFAM" id="SSF53800">
    <property type="entry name" value="Chelatase"/>
    <property type="match status" value="1"/>
</dbReference>
<feature type="compositionally biased region" description="Low complexity" evidence="3">
    <location>
        <begin position="27"/>
        <end position="46"/>
    </location>
</feature>
<reference evidence="5" key="1">
    <citation type="submission" date="2016-02" db="EMBL/GenBank/DDBJ databases">
        <authorList>
            <person name="Wibberg D."/>
        </authorList>
    </citation>
    <scope>NUCLEOTIDE SEQUENCE [LARGE SCALE GENOMIC DNA]</scope>
</reference>
<dbReference type="GO" id="GO:0016829">
    <property type="term" value="F:lyase activity"/>
    <property type="evidence" value="ECO:0007669"/>
    <property type="project" value="UniProtKB-KW"/>
</dbReference>
<evidence type="ECO:0000256" key="2">
    <source>
        <dbReference type="ARBA" id="ARBA00023239"/>
    </source>
</evidence>
<dbReference type="GO" id="GO:0046872">
    <property type="term" value="F:metal ion binding"/>
    <property type="evidence" value="ECO:0007669"/>
    <property type="project" value="UniProtKB-KW"/>
</dbReference>
<dbReference type="CDD" id="cd03416">
    <property type="entry name" value="CbiX_SirB_N"/>
    <property type="match status" value="1"/>
</dbReference>
<dbReference type="PANTHER" id="PTHR33542">
    <property type="entry name" value="SIROHYDROCHLORIN FERROCHELATASE, CHLOROPLASTIC"/>
    <property type="match status" value="1"/>
</dbReference>
<evidence type="ECO:0000313" key="4">
    <source>
        <dbReference type="EMBL" id="SBW28688.1"/>
    </source>
</evidence>
<dbReference type="EMBL" id="FLUV01002421">
    <property type="protein sequence ID" value="SBW28688.1"/>
    <property type="molecule type" value="Genomic_DNA"/>
</dbReference>
<keyword evidence="1" id="KW-0479">Metal-binding</keyword>
<proteinExistence type="predicted"/>
<gene>
    <name evidence="4" type="ORF">FDG2_5866</name>
</gene>
<dbReference type="Proteomes" id="UP000199013">
    <property type="component" value="Unassembled WGS sequence"/>
</dbReference>
<name>A0A1C3PGC6_9ACTN</name>
<accession>A0A1C3PGC6</accession>
<evidence type="ECO:0000256" key="1">
    <source>
        <dbReference type="ARBA" id="ARBA00022723"/>
    </source>
</evidence>
<dbReference type="InterPro" id="IPR002762">
    <property type="entry name" value="CbiX-like"/>
</dbReference>
<evidence type="ECO:0000313" key="5">
    <source>
        <dbReference type="Proteomes" id="UP000199013"/>
    </source>
</evidence>
<keyword evidence="5" id="KW-1185">Reference proteome</keyword>
<protein>
    <submittedName>
        <fullName evidence="4">Cobalamin (Vitamin B12) biosynthesis CbiX protein</fullName>
    </submittedName>
</protein>
<dbReference type="InterPro" id="IPR050963">
    <property type="entry name" value="Sirohydro_Cobaltochel/CbiX"/>
</dbReference>
<dbReference type="Pfam" id="PF01903">
    <property type="entry name" value="CbiX"/>
    <property type="match status" value="1"/>
</dbReference>
<dbReference type="PANTHER" id="PTHR33542:SF3">
    <property type="entry name" value="SIROHYDROCHLORIN FERROCHELATASE, CHLOROPLASTIC"/>
    <property type="match status" value="1"/>
</dbReference>
<sequence>MRGLLVIGHGSRRDEANATVREVARLLTTPGRATTPTPGQATTPTPDRVVTSSHPQVRWHAVQPAFLEVVQPDIIAGYGNLAAAGCTEIVAHPFFLFDGNHTSQDIPAALVQAQERFPHTRWTLTAPLGLHPGVLTAVTARIDDALTGRSLAPSGPW</sequence>
<dbReference type="AlphaFoldDB" id="A0A1C3PGC6"/>